<reference evidence="2" key="1">
    <citation type="journal article" date="2020" name="Nature">
        <title>Giant virus diversity and host interactions through global metagenomics.</title>
        <authorList>
            <person name="Schulz F."/>
            <person name="Roux S."/>
            <person name="Paez-Espino D."/>
            <person name="Jungbluth S."/>
            <person name="Walsh D.A."/>
            <person name="Denef V.J."/>
            <person name="McMahon K.D."/>
            <person name="Konstantinidis K.T."/>
            <person name="Eloe-Fadrosh E.A."/>
            <person name="Kyrpides N.C."/>
            <person name="Woyke T."/>
        </authorList>
    </citation>
    <scope>NUCLEOTIDE SEQUENCE</scope>
    <source>
        <strain evidence="2">GVMAG-M-3300023179-27</strain>
    </source>
</reference>
<protein>
    <submittedName>
        <fullName evidence="2">Uncharacterized protein</fullName>
    </submittedName>
</protein>
<proteinExistence type="predicted"/>
<keyword evidence="1" id="KW-0812">Transmembrane</keyword>
<sequence>MGLPFVTLSYKSQKNYDIMLNIGILVILNFQFFIYIFRRKPTNIDKNDKITQVILQFLISNFICQYEINN</sequence>
<name>A0A6C0EBJ8_9ZZZZ</name>
<keyword evidence="1" id="KW-1133">Transmembrane helix</keyword>
<accession>A0A6C0EBJ8</accession>
<dbReference type="AlphaFoldDB" id="A0A6C0EBJ8"/>
<evidence type="ECO:0000256" key="1">
    <source>
        <dbReference type="SAM" id="Phobius"/>
    </source>
</evidence>
<dbReference type="EMBL" id="MN739774">
    <property type="protein sequence ID" value="QHT25773.1"/>
    <property type="molecule type" value="Genomic_DNA"/>
</dbReference>
<evidence type="ECO:0000313" key="2">
    <source>
        <dbReference type="EMBL" id="QHT25773.1"/>
    </source>
</evidence>
<keyword evidence="1" id="KW-0472">Membrane</keyword>
<organism evidence="2">
    <name type="scientific">viral metagenome</name>
    <dbReference type="NCBI Taxonomy" id="1070528"/>
    <lineage>
        <taxon>unclassified sequences</taxon>
        <taxon>metagenomes</taxon>
        <taxon>organismal metagenomes</taxon>
    </lineage>
</organism>
<feature type="transmembrane region" description="Helical" evidence="1">
    <location>
        <begin position="18"/>
        <end position="37"/>
    </location>
</feature>